<keyword evidence="7 10" id="KW-0548">Nucleotidyltransferase</keyword>
<keyword evidence="9 10" id="KW-0119">Carbohydrate metabolism</keyword>
<keyword evidence="8 10" id="KW-0299">Galactose metabolism</keyword>
<dbReference type="NCBIfam" id="NF003629">
    <property type="entry name" value="PRK05270.1-2"/>
    <property type="match status" value="1"/>
</dbReference>
<comment type="pathway">
    <text evidence="3 10">Carbohydrate metabolism; galactose metabolism.</text>
</comment>
<keyword evidence="6 10" id="KW-0808">Transferase</keyword>
<evidence type="ECO:0000256" key="7">
    <source>
        <dbReference type="ARBA" id="ARBA00022695"/>
    </source>
</evidence>
<name>A0A2X3UGC2_STRTR</name>
<dbReference type="InterPro" id="IPR005850">
    <property type="entry name" value="GalP_Utransf_C"/>
</dbReference>
<dbReference type="PIRSF" id="PIRSF006005">
    <property type="entry name" value="GalT_BS"/>
    <property type="match status" value="1"/>
</dbReference>
<keyword evidence="5 10" id="KW-0963">Cytoplasm</keyword>
<evidence type="ECO:0000256" key="10">
    <source>
        <dbReference type="HAMAP-Rule" id="MF_00571"/>
    </source>
</evidence>
<evidence type="ECO:0000256" key="6">
    <source>
        <dbReference type="ARBA" id="ARBA00022679"/>
    </source>
</evidence>
<reference evidence="13 14" key="1">
    <citation type="submission" date="2018-06" db="EMBL/GenBank/DDBJ databases">
        <authorList>
            <consortium name="Pathogen Informatics"/>
            <person name="Doyle S."/>
        </authorList>
    </citation>
    <scope>NUCLEOTIDE SEQUENCE [LARGE SCALE GENOMIC DNA]</scope>
    <source>
        <strain evidence="13 14">NCTC12958</strain>
    </source>
</reference>
<dbReference type="Proteomes" id="UP000249634">
    <property type="component" value="Chromosome 1"/>
</dbReference>
<evidence type="ECO:0000313" key="13">
    <source>
        <dbReference type="EMBL" id="SQF25418.1"/>
    </source>
</evidence>
<evidence type="ECO:0000256" key="3">
    <source>
        <dbReference type="ARBA" id="ARBA00004947"/>
    </source>
</evidence>
<evidence type="ECO:0000256" key="4">
    <source>
        <dbReference type="ARBA" id="ARBA00008706"/>
    </source>
</evidence>
<dbReference type="HAMAP" id="MF_00571">
    <property type="entry name" value="GalP_UDP_trans"/>
    <property type="match status" value="1"/>
</dbReference>
<feature type="domain" description="Galactose-1-phosphate uridyl transferase C-terminal" evidence="12">
    <location>
        <begin position="256"/>
        <end position="449"/>
    </location>
</feature>
<evidence type="ECO:0000313" key="14">
    <source>
        <dbReference type="Proteomes" id="UP000249634"/>
    </source>
</evidence>
<organism evidence="13 14">
    <name type="scientific">Streptococcus thermophilus</name>
    <dbReference type="NCBI Taxonomy" id="1308"/>
    <lineage>
        <taxon>Bacteria</taxon>
        <taxon>Bacillati</taxon>
        <taxon>Bacillota</taxon>
        <taxon>Bacilli</taxon>
        <taxon>Lactobacillales</taxon>
        <taxon>Streptococcaceae</taxon>
        <taxon>Streptococcus</taxon>
    </lineage>
</organism>
<dbReference type="UniPathway" id="UPA00214"/>
<dbReference type="GO" id="GO:0006012">
    <property type="term" value="P:galactose metabolic process"/>
    <property type="evidence" value="ECO:0007669"/>
    <property type="project" value="UniProtKB-UniRule"/>
</dbReference>
<comment type="subcellular location">
    <subcellularLocation>
        <location evidence="2 10">Cytoplasm</location>
    </subcellularLocation>
</comment>
<evidence type="ECO:0000259" key="11">
    <source>
        <dbReference type="Pfam" id="PF01087"/>
    </source>
</evidence>
<gene>
    <name evidence="10 13" type="primary">galT</name>
    <name evidence="13" type="ORF">NCTC12958_01620</name>
</gene>
<feature type="domain" description="Galactose-1-phosphate uridyl transferase N-terminal" evidence="11">
    <location>
        <begin position="32"/>
        <end position="240"/>
    </location>
</feature>
<dbReference type="GO" id="GO:0008108">
    <property type="term" value="F:UDP-glucose:hexose-1-phosphate uridylyltransferase activity"/>
    <property type="evidence" value="ECO:0007669"/>
    <property type="project" value="UniProtKB-UniRule"/>
</dbReference>
<protein>
    <recommendedName>
        <fullName evidence="10">Galactose-1-phosphate uridylyltransferase</fullName>
        <shortName evidence="10">Gal-1-P uridylyltransferase</shortName>
        <ecNumber evidence="10">2.7.7.12</ecNumber>
    </recommendedName>
    <alternativeName>
        <fullName evidence="10">UDP-glucose--hexose-1-phosphate uridylyltransferase</fullName>
    </alternativeName>
</protein>
<dbReference type="EC" id="2.7.7.12" evidence="10"/>
<comment type="similarity">
    <text evidence="4 10">Belongs to the galactose-1-phosphate uridylyltransferase type 2 family.</text>
</comment>
<dbReference type="InterPro" id="IPR023425">
    <property type="entry name" value="GalP_uridyl_Trfase_II_CS"/>
</dbReference>
<dbReference type="PANTHER" id="PTHR39191">
    <property type="entry name" value="GALACTOSE-1-PHOSPHATE URIDYLYLTRANSFERASE"/>
    <property type="match status" value="1"/>
</dbReference>
<comment type="catalytic activity">
    <reaction evidence="1 10">
        <text>alpha-D-galactose 1-phosphate + UDP-alpha-D-glucose = alpha-D-glucose 1-phosphate + UDP-alpha-D-galactose</text>
        <dbReference type="Rhea" id="RHEA:13989"/>
        <dbReference type="ChEBI" id="CHEBI:58336"/>
        <dbReference type="ChEBI" id="CHEBI:58601"/>
        <dbReference type="ChEBI" id="CHEBI:58885"/>
        <dbReference type="ChEBI" id="CHEBI:66914"/>
        <dbReference type="EC" id="2.7.7.12"/>
    </reaction>
</comment>
<proteinExistence type="inferred from homology"/>
<dbReference type="GO" id="GO:0005737">
    <property type="term" value="C:cytoplasm"/>
    <property type="evidence" value="ECO:0007669"/>
    <property type="project" value="UniProtKB-SubCell"/>
</dbReference>
<evidence type="ECO:0000256" key="9">
    <source>
        <dbReference type="ARBA" id="ARBA00023277"/>
    </source>
</evidence>
<evidence type="ECO:0000256" key="1">
    <source>
        <dbReference type="ARBA" id="ARBA00001107"/>
    </source>
</evidence>
<dbReference type="InterPro" id="IPR005849">
    <property type="entry name" value="GalP_Utransf_N"/>
</dbReference>
<evidence type="ECO:0000256" key="2">
    <source>
        <dbReference type="ARBA" id="ARBA00004496"/>
    </source>
</evidence>
<dbReference type="NCBIfam" id="NF003631">
    <property type="entry name" value="PRK05270.1-5"/>
    <property type="match status" value="1"/>
</dbReference>
<dbReference type="AlphaFoldDB" id="A0A2X3UGC2"/>
<dbReference type="PANTHER" id="PTHR39191:SF1">
    <property type="entry name" value="DUF4922 DOMAIN-CONTAINING PROTEIN"/>
    <property type="match status" value="1"/>
</dbReference>
<dbReference type="Pfam" id="PF02744">
    <property type="entry name" value="GalP_UDP_tr_C"/>
    <property type="match status" value="1"/>
</dbReference>
<dbReference type="Pfam" id="PF01087">
    <property type="entry name" value="GalP_UDP_transf"/>
    <property type="match status" value="1"/>
</dbReference>
<accession>A0A2X3UGC2</accession>
<dbReference type="PROSITE" id="PS01163">
    <property type="entry name" value="GAL_P_UDP_TRANSF_II"/>
    <property type="match status" value="1"/>
</dbReference>
<dbReference type="NCBIfam" id="TIGR01239">
    <property type="entry name" value="galT_2"/>
    <property type="match status" value="1"/>
</dbReference>
<dbReference type="InterPro" id="IPR000766">
    <property type="entry name" value="GalP_uridyl_Trfase_II"/>
</dbReference>
<evidence type="ECO:0000256" key="5">
    <source>
        <dbReference type="ARBA" id="ARBA00022490"/>
    </source>
</evidence>
<evidence type="ECO:0000256" key="8">
    <source>
        <dbReference type="ARBA" id="ARBA00023144"/>
    </source>
</evidence>
<dbReference type="NCBIfam" id="NF003633">
    <property type="entry name" value="PRK05270.2-2"/>
    <property type="match status" value="1"/>
</dbReference>
<dbReference type="EMBL" id="LS483339">
    <property type="protein sequence ID" value="SQF25418.1"/>
    <property type="molecule type" value="Genomic_DNA"/>
</dbReference>
<evidence type="ECO:0000259" key="12">
    <source>
        <dbReference type="Pfam" id="PF02744"/>
    </source>
</evidence>
<sequence length="507" mass="57175">MVHEYLINEKEVEIMAENLVNTFVTQVIENSDYEELDRIYLTNKVFTLVGEGVADVETDSSELIDLKDQLLQAGVKAGSVGELDEEQDIIGAQLMDLITPRPSVVNRNFWGTYKSNPEQAIADFYAQSKRNDYVKVKAIAQNIAYKAPTKYGDLEITINLSKPEKDPKAIAAAKNAVASDYPKCQLCMENEGYLGRINHPARSNHRVVRFQMEDKEWGFQYSPYAYFNEHSIFFYGKHEPMHISPLTFGRLLTIVEAFPGYFAGSNADLPIVGGSILTHEHYQGGRHTFPMEVAGIKEKVSFDGYSDVEAGIVNWPMSVLRLRSEDKERLIALATKILNCWRGYSDEKAGVLAESDGQPHHTITPIARRKDDKFELDLVLRDNQTSEEHPDGIYHPHKDVQHIKKENIGLIEVMGLAILPPRLKTELKDVEDYLLGQGNQVAPIHQEWADELKAQNPNITAEEVTEVVRQSVADIFARVLEDAGVYKTNSEGLDQFKAFVDFVNLAD</sequence>